<reference evidence="2 3" key="1">
    <citation type="journal article" date="2014" name="Genome Announc.">
        <title>Draft Genome Sequence of Amycolatopsis lurida NRRL 2430, Producer of the Glycopeptide Family Antibiotic Ristocetin.</title>
        <authorList>
            <person name="Kwun M.J."/>
            <person name="Hong H.J."/>
        </authorList>
    </citation>
    <scope>NUCLEOTIDE SEQUENCE [LARGE SCALE GENOMIC DNA]</scope>
    <source>
        <strain evidence="2 3">NRRL 2430</strain>
    </source>
</reference>
<sequence length="221" mass="24714">MFAADGDRAGQSGQFEVGGARGELDVAEVVDREHLGHQLAGEHRHERVRQAHEVVDARPELLRGDAEREMRRRGGEDVTPVERRRSHRKAVFRRREFVRGYHPGECFGGGNEESVVRADEHSALGDHHDTAPRRADAGVHDGEMDGLRQVRHGLGEYLGAGPDLLRRDLVAHVDHPYGRRDPRDHAVARGHETVSQPVVGRERNAVDRHDQPSSLIARVQP</sequence>
<feature type="region of interest" description="Disordered" evidence="1">
    <location>
        <begin position="201"/>
        <end position="221"/>
    </location>
</feature>
<dbReference type="Proteomes" id="UP000256220">
    <property type="component" value="Unassembled WGS sequence"/>
</dbReference>
<organism evidence="2 3">
    <name type="scientific">Amycolatopsis lurida NRRL 2430</name>
    <dbReference type="NCBI Taxonomy" id="1460371"/>
    <lineage>
        <taxon>Bacteria</taxon>
        <taxon>Bacillati</taxon>
        <taxon>Actinomycetota</taxon>
        <taxon>Actinomycetes</taxon>
        <taxon>Pseudonocardiales</taxon>
        <taxon>Pseudonocardiaceae</taxon>
        <taxon>Amycolatopsis</taxon>
    </lineage>
</organism>
<feature type="compositionally biased region" description="Basic and acidic residues" evidence="1">
    <location>
        <begin position="201"/>
        <end position="211"/>
    </location>
</feature>
<evidence type="ECO:0000256" key="1">
    <source>
        <dbReference type="SAM" id="MobiDB-lite"/>
    </source>
</evidence>
<protein>
    <submittedName>
        <fullName evidence="2">Uncharacterized protein</fullName>
    </submittedName>
</protein>
<dbReference type="EMBL" id="JFBM01000015">
    <property type="protein sequence ID" value="KFU79843.1"/>
    <property type="molecule type" value="Genomic_DNA"/>
</dbReference>
<dbReference type="AlphaFoldDB" id="A0A2P2FSY6"/>
<feature type="region of interest" description="Disordered" evidence="1">
    <location>
        <begin position="1"/>
        <end position="22"/>
    </location>
</feature>
<evidence type="ECO:0000313" key="2">
    <source>
        <dbReference type="EMBL" id="KFU79843.1"/>
    </source>
</evidence>
<comment type="caution">
    <text evidence="2">The sequence shown here is derived from an EMBL/GenBank/DDBJ whole genome shotgun (WGS) entry which is preliminary data.</text>
</comment>
<name>A0A2P2FSY6_AMYLU</name>
<accession>A0A2P2FSY6</accession>
<keyword evidence="3" id="KW-1185">Reference proteome</keyword>
<evidence type="ECO:0000313" key="3">
    <source>
        <dbReference type="Proteomes" id="UP000256220"/>
    </source>
</evidence>
<proteinExistence type="predicted"/>
<gene>
    <name evidence="2" type="ORF">BB31_18570</name>
</gene>